<keyword evidence="3" id="KW-1185">Reference proteome</keyword>
<reference evidence="2 3" key="1">
    <citation type="submission" date="2018-11" db="EMBL/GenBank/DDBJ databases">
        <authorList>
            <consortium name="Pathogen Informatics"/>
        </authorList>
    </citation>
    <scope>NUCLEOTIDE SEQUENCE [LARGE SCALE GENOMIC DNA]</scope>
</reference>
<dbReference type="Proteomes" id="UP000050761">
    <property type="component" value="Unassembled WGS sequence"/>
</dbReference>
<evidence type="ECO:0000313" key="4">
    <source>
        <dbReference type="WBParaSite" id="HPBE_0002455201-mRNA-1"/>
    </source>
</evidence>
<protein>
    <submittedName>
        <fullName evidence="4">Venom protein</fullName>
    </submittedName>
</protein>
<dbReference type="EMBL" id="UZAH01036495">
    <property type="protein sequence ID" value="VDP45814.1"/>
    <property type="molecule type" value="Genomic_DNA"/>
</dbReference>
<feature type="chain" id="PRO_5044552170" evidence="1">
    <location>
        <begin position="20"/>
        <end position="131"/>
    </location>
</feature>
<proteinExistence type="predicted"/>
<gene>
    <name evidence="2" type="ORF">HPBE_LOCUS24551</name>
</gene>
<feature type="signal peptide" evidence="1">
    <location>
        <begin position="1"/>
        <end position="19"/>
    </location>
</feature>
<evidence type="ECO:0000256" key="1">
    <source>
        <dbReference type="SAM" id="SignalP"/>
    </source>
</evidence>
<dbReference type="Gene3D" id="3.30.40.10">
    <property type="entry name" value="Zinc/RING finger domain, C3HC4 (zinc finger)"/>
    <property type="match status" value="1"/>
</dbReference>
<sequence>MVTIPILMWLFLMTNESTASATRSDVVVLDDERIYCICDQVSYDPMMRCHTRGCEIEKIEGNSRRQIPLFVGLMKQQMLSKLLRQVLSNDVYVLGRNRFNRMGLFRIISKSYLLLNGFQECVYEAVKRGRI</sequence>
<evidence type="ECO:0000313" key="3">
    <source>
        <dbReference type="Proteomes" id="UP000050761"/>
    </source>
</evidence>
<dbReference type="InterPro" id="IPR013083">
    <property type="entry name" value="Znf_RING/FYVE/PHD"/>
</dbReference>
<evidence type="ECO:0000313" key="2">
    <source>
        <dbReference type="EMBL" id="VDP45814.1"/>
    </source>
</evidence>
<dbReference type="AlphaFoldDB" id="A0A183GPD2"/>
<organism evidence="3 4">
    <name type="scientific">Heligmosomoides polygyrus</name>
    <name type="common">Parasitic roundworm</name>
    <dbReference type="NCBI Taxonomy" id="6339"/>
    <lineage>
        <taxon>Eukaryota</taxon>
        <taxon>Metazoa</taxon>
        <taxon>Ecdysozoa</taxon>
        <taxon>Nematoda</taxon>
        <taxon>Chromadorea</taxon>
        <taxon>Rhabditida</taxon>
        <taxon>Rhabditina</taxon>
        <taxon>Rhabditomorpha</taxon>
        <taxon>Strongyloidea</taxon>
        <taxon>Heligmosomidae</taxon>
        <taxon>Heligmosomoides</taxon>
    </lineage>
</organism>
<dbReference type="WBParaSite" id="HPBE_0002455201-mRNA-1">
    <property type="protein sequence ID" value="HPBE_0002455201-mRNA-1"/>
    <property type="gene ID" value="HPBE_0002455201"/>
</dbReference>
<keyword evidence="1" id="KW-0732">Signal</keyword>
<accession>A0A183GPD2</accession>
<name>A0A183GPD2_HELPZ</name>
<accession>A0A3P8ELS7</accession>
<reference evidence="4" key="2">
    <citation type="submission" date="2019-09" db="UniProtKB">
        <authorList>
            <consortium name="WormBaseParasite"/>
        </authorList>
    </citation>
    <scope>IDENTIFICATION</scope>
</reference>